<gene>
    <name evidence="2" type="ORF">EVAR_56265_1</name>
</gene>
<evidence type="ECO:0000313" key="2">
    <source>
        <dbReference type="EMBL" id="GBP74974.1"/>
    </source>
</evidence>
<dbReference type="AlphaFoldDB" id="A0A4C1YJ22"/>
<protein>
    <submittedName>
        <fullName evidence="2">Uncharacterized protein</fullName>
    </submittedName>
</protein>
<sequence length="323" mass="37203">MRERSGSEEDAVTMGQKKAHSPTFHNDLRDVAPSFMGHRLVGFQTGQHFQGKSGASKYVNQPVFTVFQPPHRSLQDDRLRLKDRAEGIESECRVLDLLSPSGFYRYKNATRLRFNIMDTPSFVIVTFINEDDAPGIVVSTWIDPRGNTCYYPNVRTEEMKNKLLRKMAEPDKSWPQYQIKVLKRYGCMLSKQFAIQQSHLIQVVTDLSVQMNEVNRKLDLLLARSSLQPINQQEDTFTVPDFLTNLPVKDDTSFCHLNEQLKISHNKQSIKSAKIYDDVTEEHLKEIISDWLNQAKVRIRRRADRENKALESETIGSNLGTNE</sequence>
<evidence type="ECO:0000313" key="3">
    <source>
        <dbReference type="Proteomes" id="UP000299102"/>
    </source>
</evidence>
<dbReference type="EMBL" id="BGZK01001231">
    <property type="protein sequence ID" value="GBP74974.1"/>
    <property type="molecule type" value="Genomic_DNA"/>
</dbReference>
<name>A0A4C1YJ22_EUMVA</name>
<dbReference type="OrthoDB" id="7458983at2759"/>
<keyword evidence="3" id="KW-1185">Reference proteome</keyword>
<dbReference type="Proteomes" id="UP000299102">
    <property type="component" value="Unassembled WGS sequence"/>
</dbReference>
<accession>A0A4C1YJ22</accession>
<proteinExistence type="predicted"/>
<organism evidence="2 3">
    <name type="scientific">Eumeta variegata</name>
    <name type="common">Bagworm moth</name>
    <name type="synonym">Eumeta japonica</name>
    <dbReference type="NCBI Taxonomy" id="151549"/>
    <lineage>
        <taxon>Eukaryota</taxon>
        <taxon>Metazoa</taxon>
        <taxon>Ecdysozoa</taxon>
        <taxon>Arthropoda</taxon>
        <taxon>Hexapoda</taxon>
        <taxon>Insecta</taxon>
        <taxon>Pterygota</taxon>
        <taxon>Neoptera</taxon>
        <taxon>Endopterygota</taxon>
        <taxon>Lepidoptera</taxon>
        <taxon>Glossata</taxon>
        <taxon>Ditrysia</taxon>
        <taxon>Tineoidea</taxon>
        <taxon>Psychidae</taxon>
        <taxon>Oiketicinae</taxon>
        <taxon>Eumeta</taxon>
    </lineage>
</organism>
<reference evidence="2 3" key="1">
    <citation type="journal article" date="2019" name="Commun. Biol.">
        <title>The bagworm genome reveals a unique fibroin gene that provides high tensile strength.</title>
        <authorList>
            <person name="Kono N."/>
            <person name="Nakamura H."/>
            <person name="Ohtoshi R."/>
            <person name="Tomita M."/>
            <person name="Numata K."/>
            <person name="Arakawa K."/>
        </authorList>
    </citation>
    <scope>NUCLEOTIDE SEQUENCE [LARGE SCALE GENOMIC DNA]</scope>
</reference>
<feature type="region of interest" description="Disordered" evidence="1">
    <location>
        <begin position="1"/>
        <end position="24"/>
    </location>
</feature>
<evidence type="ECO:0000256" key="1">
    <source>
        <dbReference type="SAM" id="MobiDB-lite"/>
    </source>
</evidence>
<comment type="caution">
    <text evidence="2">The sequence shown here is derived from an EMBL/GenBank/DDBJ whole genome shotgun (WGS) entry which is preliminary data.</text>
</comment>